<evidence type="ECO:0000256" key="1">
    <source>
        <dbReference type="ARBA" id="ARBA00022448"/>
    </source>
</evidence>
<dbReference type="PANTHER" id="PTHR33746">
    <property type="entry name" value="RUBRERYTHRIN"/>
    <property type="match status" value="1"/>
</dbReference>
<keyword evidence="2" id="KW-0249">Electron transport</keyword>
<dbReference type="InterPro" id="IPR024934">
    <property type="entry name" value="Rubredoxin-like_dom"/>
</dbReference>
<dbReference type="InterPro" id="IPR003251">
    <property type="entry name" value="Rr_diiron-bd_dom"/>
</dbReference>
<dbReference type="InterPro" id="IPR012347">
    <property type="entry name" value="Ferritin-like"/>
</dbReference>
<dbReference type="InterPro" id="IPR048574">
    <property type="entry name" value="RUBY_RBDX"/>
</dbReference>
<evidence type="ECO:0000259" key="3">
    <source>
        <dbReference type="PROSITE" id="PS50903"/>
    </source>
</evidence>
<gene>
    <name evidence="5" type="ORF">IRI77_33865</name>
</gene>
<dbReference type="KEGG" id="pfer:IRI77_33865"/>
<dbReference type="Proteomes" id="UP000593892">
    <property type="component" value="Chromosome"/>
</dbReference>
<dbReference type="SUPFAM" id="SSF57802">
    <property type="entry name" value="Rubredoxin-like"/>
    <property type="match status" value="1"/>
</dbReference>
<evidence type="ECO:0000313" key="6">
    <source>
        <dbReference type="Proteomes" id="UP000593892"/>
    </source>
</evidence>
<feature type="domain" description="Ferritin-like diiron" evidence="4">
    <location>
        <begin position="1"/>
        <end position="127"/>
    </location>
</feature>
<feature type="domain" description="Rubredoxin-like" evidence="3">
    <location>
        <begin position="132"/>
        <end position="165"/>
    </location>
</feature>
<organism evidence="5 6">
    <name type="scientific">Paludibaculum fermentans</name>
    <dbReference type="NCBI Taxonomy" id="1473598"/>
    <lineage>
        <taxon>Bacteria</taxon>
        <taxon>Pseudomonadati</taxon>
        <taxon>Acidobacteriota</taxon>
        <taxon>Terriglobia</taxon>
        <taxon>Bryobacterales</taxon>
        <taxon>Bryobacteraceae</taxon>
        <taxon>Paludibaculum</taxon>
    </lineage>
</organism>
<dbReference type="PROSITE" id="PS50905">
    <property type="entry name" value="FERRITIN_LIKE"/>
    <property type="match status" value="1"/>
</dbReference>
<dbReference type="Pfam" id="PF02915">
    <property type="entry name" value="Rubrerythrin"/>
    <property type="match status" value="1"/>
</dbReference>
<reference evidence="5 6" key="1">
    <citation type="submission" date="2020-10" db="EMBL/GenBank/DDBJ databases">
        <title>Complete genome sequence of Paludibaculum fermentans P105T, a facultatively anaerobic acidobacterium capable of dissimilatory Fe(III) reduction.</title>
        <authorList>
            <person name="Dedysh S.N."/>
            <person name="Beletsky A.V."/>
            <person name="Kulichevskaya I.S."/>
            <person name="Mardanov A.V."/>
            <person name="Ravin N.V."/>
        </authorList>
    </citation>
    <scope>NUCLEOTIDE SEQUENCE [LARGE SCALE GENOMIC DNA]</scope>
    <source>
        <strain evidence="5 6">P105</strain>
    </source>
</reference>
<dbReference type="InterPro" id="IPR009078">
    <property type="entry name" value="Ferritin-like_SF"/>
</dbReference>
<dbReference type="InterPro" id="IPR009040">
    <property type="entry name" value="Ferritin-like_diiron"/>
</dbReference>
<keyword evidence="6" id="KW-1185">Reference proteome</keyword>
<dbReference type="AlphaFoldDB" id="A0A7S7SJ44"/>
<dbReference type="EMBL" id="CP063849">
    <property type="protein sequence ID" value="QOY87682.1"/>
    <property type="molecule type" value="Genomic_DNA"/>
</dbReference>
<dbReference type="Gene3D" id="2.20.28.10">
    <property type="match status" value="1"/>
</dbReference>
<dbReference type="CDD" id="cd01041">
    <property type="entry name" value="Rubrerythrin"/>
    <property type="match status" value="1"/>
</dbReference>
<dbReference type="InterPro" id="IPR052753">
    <property type="entry name" value="Rbr2/Nigerythrin"/>
</dbReference>
<dbReference type="GO" id="GO:0005506">
    <property type="term" value="F:iron ion binding"/>
    <property type="evidence" value="ECO:0007669"/>
    <property type="project" value="InterPro"/>
</dbReference>
<dbReference type="PROSITE" id="PS50903">
    <property type="entry name" value="RUBREDOXIN_LIKE"/>
    <property type="match status" value="1"/>
</dbReference>
<sequence>MSNTTDNLKEAFSGESQAHQKYRAFAKRAETDGFPNVAKLFRTAAEAERIHAEAHFRNMDGVGTTKDNLQSAIEGETYEFTTMYPPMLEEAQKENHRARVMFGFAMKAEAVHAELYKLALQAVAEGKDLTELNFYLCPMCGHIEFGQPPAACPICGAKAERFSLVG</sequence>
<dbReference type="Gene3D" id="1.20.1260.10">
    <property type="match status" value="1"/>
</dbReference>
<evidence type="ECO:0000259" key="4">
    <source>
        <dbReference type="PROSITE" id="PS50905"/>
    </source>
</evidence>
<name>A0A7S7SJ44_PALFE</name>
<proteinExistence type="predicted"/>
<protein>
    <submittedName>
        <fullName evidence="5">Rubrerythrin family protein</fullName>
    </submittedName>
</protein>
<evidence type="ECO:0000256" key="2">
    <source>
        <dbReference type="ARBA" id="ARBA00022982"/>
    </source>
</evidence>
<dbReference type="SUPFAM" id="SSF47240">
    <property type="entry name" value="Ferritin-like"/>
    <property type="match status" value="1"/>
</dbReference>
<keyword evidence="1" id="KW-0813">Transport</keyword>
<accession>A0A7S7SJ44</accession>
<dbReference type="RefSeq" id="WP_194449349.1">
    <property type="nucleotide sequence ID" value="NZ_CP063849.1"/>
</dbReference>
<dbReference type="GO" id="GO:0016491">
    <property type="term" value="F:oxidoreductase activity"/>
    <property type="evidence" value="ECO:0007669"/>
    <property type="project" value="InterPro"/>
</dbReference>
<dbReference type="Pfam" id="PF21349">
    <property type="entry name" value="RUBY_RBDX"/>
    <property type="match status" value="1"/>
</dbReference>
<evidence type="ECO:0000313" key="5">
    <source>
        <dbReference type="EMBL" id="QOY87682.1"/>
    </source>
</evidence>
<dbReference type="PANTHER" id="PTHR33746:SF4">
    <property type="entry name" value="RUBRERYTHRIN"/>
    <property type="match status" value="1"/>
</dbReference>